<name>B5EVX1_ALIFM</name>
<dbReference type="HOGENOM" id="CLU_2653514_0_0_6"/>
<organism evidence="1 2">
    <name type="scientific">Aliivibrio fischeri (strain MJ11)</name>
    <name type="common">Vibrio fischeri</name>
    <dbReference type="NCBI Taxonomy" id="388396"/>
    <lineage>
        <taxon>Bacteria</taxon>
        <taxon>Pseudomonadati</taxon>
        <taxon>Pseudomonadota</taxon>
        <taxon>Gammaproteobacteria</taxon>
        <taxon>Vibrionales</taxon>
        <taxon>Vibrionaceae</taxon>
        <taxon>Aliivibrio</taxon>
    </lineage>
</organism>
<reference evidence="2" key="1">
    <citation type="submission" date="2008-08" db="EMBL/GenBank/DDBJ databases">
        <title>Complete sequence of Vibrio fischeri strain MJ11.</title>
        <authorList>
            <person name="Mandel M.J."/>
            <person name="Stabb E.V."/>
            <person name="Ruby E.G."/>
            <person name="Ferriera S."/>
            <person name="Johnson J."/>
            <person name="Kravitz S."/>
            <person name="Beeson K."/>
            <person name="Sutton G."/>
            <person name="Rogers Y.-H."/>
            <person name="Friedman R."/>
            <person name="Frazier M."/>
            <person name="Venter J.C."/>
        </authorList>
    </citation>
    <scope>NUCLEOTIDE SEQUENCE [LARGE SCALE GENOMIC DNA]</scope>
    <source>
        <strain evidence="2">MJ11</strain>
        <plasmid evidence="2">Plasmid pMJ100</plasmid>
    </source>
</reference>
<sequence length="76" mass="8698">MSWTKLKCECGLGEHFRYERSDGGIVTRDHGCDGQTLKSNWIGSSEFLDEQIKPHKTAQAAMDKVDKLYPIQINKR</sequence>
<geneLocation type="plasmid" evidence="1 2">
    <name>pMJ100</name>
</geneLocation>
<dbReference type="AlphaFoldDB" id="B5EVX1"/>
<dbReference type="EMBL" id="CP001134">
    <property type="protein sequence ID" value="ACH64652.1"/>
    <property type="molecule type" value="Genomic_DNA"/>
</dbReference>
<gene>
    <name evidence="1" type="ordered locus">VFMJ11_B0028</name>
</gene>
<dbReference type="KEGG" id="vfm:VFMJ11_B0028"/>
<protein>
    <submittedName>
        <fullName evidence="1">Uncharacterized protein</fullName>
    </submittedName>
</protein>
<keyword evidence="1" id="KW-0614">Plasmid</keyword>
<proteinExistence type="predicted"/>
<accession>B5EVX1</accession>
<reference evidence="1 2" key="2">
    <citation type="journal article" date="2009" name="Nature">
        <title>A single regulatory gene is sufficient to alter bacterial host range.</title>
        <authorList>
            <person name="Mandel M.J."/>
            <person name="Wollenberg M.S."/>
            <person name="Stabb E.V."/>
            <person name="Visick K.L."/>
            <person name="Ruby E.G."/>
        </authorList>
    </citation>
    <scope>NUCLEOTIDE SEQUENCE [LARGE SCALE GENOMIC DNA]</scope>
    <source>
        <strain evidence="1 2">MJ11</strain>
        <plasmid evidence="2">Plasmid pMJ100</plasmid>
    </source>
</reference>
<evidence type="ECO:0000313" key="2">
    <source>
        <dbReference type="Proteomes" id="UP000001857"/>
    </source>
</evidence>
<dbReference type="Proteomes" id="UP000001857">
    <property type="component" value="Plasmid pMJ100"/>
</dbReference>
<dbReference type="RefSeq" id="WP_012534435.1">
    <property type="nucleotide sequence ID" value="NC_011185.1"/>
</dbReference>
<evidence type="ECO:0000313" key="1">
    <source>
        <dbReference type="EMBL" id="ACH64652.1"/>
    </source>
</evidence>